<evidence type="ECO:0000256" key="11">
    <source>
        <dbReference type="ARBA" id="ARBA00023136"/>
    </source>
</evidence>
<keyword evidence="9" id="KW-1133">Transmembrane helix</keyword>
<evidence type="ECO:0000256" key="2">
    <source>
        <dbReference type="ARBA" id="ARBA00004308"/>
    </source>
</evidence>
<comment type="caution">
    <text evidence="16">The sequence shown here is derived from an EMBL/GenBank/DDBJ whole genome shotgun (WGS) entry which is preliminary data.</text>
</comment>
<dbReference type="PANTHER" id="PTHR33445">
    <property type="entry name" value="ATP SYNTHASE SUBUNIT B', CHLOROPLASTIC"/>
    <property type="match status" value="1"/>
</dbReference>
<dbReference type="PANTHER" id="PTHR33445:SF1">
    <property type="entry name" value="ATP SYNTHASE SUBUNIT B"/>
    <property type="match status" value="1"/>
</dbReference>
<evidence type="ECO:0000256" key="13">
    <source>
        <dbReference type="ARBA" id="ARBA00025198"/>
    </source>
</evidence>
<evidence type="ECO:0000256" key="1">
    <source>
        <dbReference type="ARBA" id="ARBA00004167"/>
    </source>
</evidence>
<evidence type="ECO:0000256" key="12">
    <source>
        <dbReference type="ARBA" id="ARBA00023310"/>
    </source>
</evidence>
<dbReference type="InterPro" id="IPR050059">
    <property type="entry name" value="ATP_synthase_B_chain"/>
</dbReference>
<dbReference type="HAMAP" id="MF_01398">
    <property type="entry name" value="ATP_synth_b_bprime"/>
    <property type="match status" value="1"/>
</dbReference>
<evidence type="ECO:0000256" key="6">
    <source>
        <dbReference type="ARBA" id="ARBA00022547"/>
    </source>
</evidence>
<dbReference type="InterPro" id="IPR005864">
    <property type="entry name" value="ATP_synth_F0_bsu_bac"/>
</dbReference>
<keyword evidence="10 14" id="KW-0406">Ion transport</keyword>
<dbReference type="NCBIfam" id="NF004411">
    <property type="entry name" value="PRK05759.1-2"/>
    <property type="match status" value="1"/>
</dbReference>
<proteinExistence type="inferred from homology"/>
<keyword evidence="8 14" id="KW-0375">Hydrogen ion transport</keyword>
<evidence type="ECO:0000256" key="3">
    <source>
        <dbReference type="ARBA" id="ARBA00005513"/>
    </source>
</evidence>
<keyword evidence="11" id="KW-0472">Membrane</keyword>
<accession>A0ABQ7KEH4</accession>
<dbReference type="Gene3D" id="6.10.250.1580">
    <property type="match status" value="1"/>
</dbReference>
<evidence type="ECO:0000256" key="10">
    <source>
        <dbReference type="ARBA" id="ARBA00023065"/>
    </source>
</evidence>
<evidence type="ECO:0000313" key="17">
    <source>
        <dbReference type="Proteomes" id="UP001194696"/>
    </source>
</evidence>
<evidence type="ECO:0000256" key="7">
    <source>
        <dbReference type="ARBA" id="ARBA00022692"/>
    </source>
</evidence>
<evidence type="ECO:0008006" key="18">
    <source>
        <dbReference type="Google" id="ProtNLM"/>
    </source>
</evidence>
<organism evidence="16 17">
    <name type="scientific">Linnemannia gamsii</name>
    <dbReference type="NCBI Taxonomy" id="64522"/>
    <lineage>
        <taxon>Eukaryota</taxon>
        <taxon>Fungi</taxon>
        <taxon>Fungi incertae sedis</taxon>
        <taxon>Mucoromycota</taxon>
        <taxon>Mortierellomycotina</taxon>
        <taxon>Mortierellomycetes</taxon>
        <taxon>Mortierellales</taxon>
        <taxon>Mortierellaceae</taxon>
        <taxon>Linnemannia</taxon>
    </lineage>
</organism>
<comment type="function">
    <text evidence="13">F(1)F(0) ATP synthase produces ATP from ADP in the presence of a proton or sodium gradient. F-type ATPases consist of two structural domains, F(1) containing the extramembraneous catalytic core and F(0) containing the membrane proton channel, linked together by a central stalk and a peripheral stalk. During catalysis, ATP synthesis in the catalytic domain of F(1) is coupled via a rotary mechanism of the central stalk subunits to proton translocation.</text>
</comment>
<dbReference type="NCBIfam" id="TIGR01144">
    <property type="entry name" value="ATP_synt_b"/>
    <property type="match status" value="1"/>
</dbReference>
<gene>
    <name evidence="16" type="ORF">BGZ96_008336</name>
</gene>
<keyword evidence="6 14" id="KW-0138">CF(0)</keyword>
<reference evidence="16 17" key="1">
    <citation type="journal article" date="2020" name="Fungal Divers.">
        <title>Resolving the Mortierellaceae phylogeny through synthesis of multi-gene phylogenetics and phylogenomics.</title>
        <authorList>
            <person name="Vandepol N."/>
            <person name="Liber J."/>
            <person name="Desiro A."/>
            <person name="Na H."/>
            <person name="Kennedy M."/>
            <person name="Barry K."/>
            <person name="Grigoriev I.V."/>
            <person name="Miller A.N."/>
            <person name="O'Donnell K."/>
            <person name="Stajich J.E."/>
            <person name="Bonito G."/>
        </authorList>
    </citation>
    <scope>NUCLEOTIDE SEQUENCE [LARGE SCALE GENOMIC DNA]</scope>
    <source>
        <strain evidence="16 17">AD045</strain>
    </source>
</reference>
<evidence type="ECO:0000313" key="16">
    <source>
        <dbReference type="EMBL" id="KAG0296859.1"/>
    </source>
</evidence>
<evidence type="ECO:0000256" key="15">
    <source>
        <dbReference type="SAM" id="Coils"/>
    </source>
</evidence>
<sequence length="174" mass="19166">MYAGELLFLLIALLGRHIVNINATLVAQAVVFLILAWVTMKFVWPPLINALDERTQKIADGLAAAEKGKAELAVVNKQVEQTLVQAREQGQQRVAEAEKRAQVAAEEIKRNAQSEAARIVTQAQAQAEQQFVAARQALRNEVAELAVKGAEQILRREIDSKAHAALLQQLKTEL</sequence>
<dbReference type="EMBL" id="JAAAIM010000046">
    <property type="protein sequence ID" value="KAG0296859.1"/>
    <property type="molecule type" value="Genomic_DNA"/>
</dbReference>
<name>A0ABQ7KEH4_9FUNG</name>
<protein>
    <recommendedName>
        <fullName evidence="18">ATPase subunit I</fullName>
    </recommendedName>
</protein>
<evidence type="ECO:0000256" key="5">
    <source>
        <dbReference type="ARBA" id="ARBA00022475"/>
    </source>
</evidence>
<keyword evidence="7 14" id="KW-0812">Transmembrane</keyword>
<evidence type="ECO:0000256" key="9">
    <source>
        <dbReference type="ARBA" id="ARBA00022989"/>
    </source>
</evidence>
<evidence type="ECO:0000256" key="14">
    <source>
        <dbReference type="RuleBase" id="RU003848"/>
    </source>
</evidence>
<keyword evidence="12" id="KW-0066">ATP synthesis</keyword>
<keyword evidence="4 14" id="KW-0813">Transport</keyword>
<dbReference type="CDD" id="cd06503">
    <property type="entry name" value="ATP-synt_Fo_b"/>
    <property type="match status" value="1"/>
</dbReference>
<comment type="subcellular location">
    <subcellularLocation>
        <location evidence="2">Endomembrane system</location>
    </subcellularLocation>
    <subcellularLocation>
        <location evidence="1">Membrane</location>
        <topology evidence="1">Single-pass membrane protein</topology>
    </subcellularLocation>
</comment>
<dbReference type="InterPro" id="IPR002146">
    <property type="entry name" value="ATP_synth_b/b'su_bac/chlpt"/>
</dbReference>
<dbReference type="Pfam" id="PF00430">
    <property type="entry name" value="ATP-synt_B"/>
    <property type="match status" value="1"/>
</dbReference>
<dbReference type="SUPFAM" id="SSF81573">
    <property type="entry name" value="F1F0 ATP synthase subunit B, membrane domain"/>
    <property type="match status" value="1"/>
</dbReference>
<evidence type="ECO:0000256" key="4">
    <source>
        <dbReference type="ARBA" id="ARBA00022448"/>
    </source>
</evidence>
<keyword evidence="5" id="KW-1003">Cell membrane</keyword>
<keyword evidence="17" id="KW-1185">Reference proteome</keyword>
<dbReference type="InterPro" id="IPR028987">
    <property type="entry name" value="ATP_synth_B-like_membr_sf"/>
</dbReference>
<feature type="coiled-coil region" evidence="15">
    <location>
        <begin position="69"/>
        <end position="107"/>
    </location>
</feature>
<keyword evidence="15" id="KW-0175">Coiled coil</keyword>
<evidence type="ECO:0000256" key="8">
    <source>
        <dbReference type="ARBA" id="ARBA00022781"/>
    </source>
</evidence>
<dbReference type="Proteomes" id="UP001194696">
    <property type="component" value="Unassembled WGS sequence"/>
</dbReference>
<comment type="similarity">
    <text evidence="3 14">Belongs to the ATPase B chain family.</text>
</comment>